<comment type="caution">
    <text evidence="2">The sequence shown here is derived from an EMBL/GenBank/DDBJ whole genome shotgun (WGS) entry which is preliminary data.</text>
</comment>
<name>A0A0V1FRX6_TRIPS</name>
<evidence type="ECO:0000313" key="2">
    <source>
        <dbReference type="EMBL" id="KRY88591.1"/>
    </source>
</evidence>
<keyword evidence="3" id="KW-1185">Reference proteome</keyword>
<sequence>MLLRSKWSLHLIFLSIVITILVKSYRCAVLKRERRQFWDPFNMGWGMYNGFGGFGMYDMYGGYGGLGYGFPMCTQIAAVKNDMISS</sequence>
<protein>
    <submittedName>
        <fullName evidence="2">Uncharacterized protein</fullName>
    </submittedName>
</protein>
<gene>
    <name evidence="2" type="ORF">T4D_1836</name>
</gene>
<keyword evidence="1" id="KW-0812">Transmembrane</keyword>
<dbReference type="AlphaFoldDB" id="A0A0V1FRX6"/>
<feature type="transmembrane region" description="Helical" evidence="1">
    <location>
        <begin position="6"/>
        <end position="25"/>
    </location>
</feature>
<evidence type="ECO:0000256" key="1">
    <source>
        <dbReference type="SAM" id="Phobius"/>
    </source>
</evidence>
<evidence type="ECO:0000313" key="3">
    <source>
        <dbReference type="Proteomes" id="UP000054995"/>
    </source>
</evidence>
<reference evidence="2 3" key="1">
    <citation type="submission" date="2015-01" db="EMBL/GenBank/DDBJ databases">
        <title>Evolution of Trichinella species and genotypes.</title>
        <authorList>
            <person name="Korhonen P.K."/>
            <person name="Edoardo P."/>
            <person name="Giuseppe L.R."/>
            <person name="Gasser R.B."/>
        </authorList>
    </citation>
    <scope>NUCLEOTIDE SEQUENCE [LARGE SCALE GENOMIC DNA]</scope>
    <source>
        <strain evidence="2">ISS470</strain>
    </source>
</reference>
<accession>A0A0V1FRX6</accession>
<proteinExistence type="predicted"/>
<keyword evidence="1" id="KW-1133">Transmembrane helix</keyword>
<keyword evidence="1" id="KW-0472">Membrane</keyword>
<dbReference type="EMBL" id="JYDT01000040">
    <property type="protein sequence ID" value="KRY88591.1"/>
    <property type="molecule type" value="Genomic_DNA"/>
</dbReference>
<dbReference type="OrthoDB" id="5920119at2759"/>
<dbReference type="Proteomes" id="UP000054995">
    <property type="component" value="Unassembled WGS sequence"/>
</dbReference>
<organism evidence="2 3">
    <name type="scientific">Trichinella pseudospiralis</name>
    <name type="common">Parasitic roundworm</name>
    <dbReference type="NCBI Taxonomy" id="6337"/>
    <lineage>
        <taxon>Eukaryota</taxon>
        <taxon>Metazoa</taxon>
        <taxon>Ecdysozoa</taxon>
        <taxon>Nematoda</taxon>
        <taxon>Enoplea</taxon>
        <taxon>Dorylaimia</taxon>
        <taxon>Trichinellida</taxon>
        <taxon>Trichinellidae</taxon>
        <taxon>Trichinella</taxon>
    </lineage>
</organism>